<evidence type="ECO:0000256" key="1">
    <source>
        <dbReference type="SAM" id="Phobius"/>
    </source>
</evidence>
<gene>
    <name evidence="2" type="ORF">Metus_1060</name>
</gene>
<dbReference type="EMBL" id="RXGA01000003">
    <property type="protein sequence ID" value="RWX73086.1"/>
    <property type="molecule type" value="Genomic_DNA"/>
</dbReference>
<dbReference type="Proteomes" id="UP000288215">
    <property type="component" value="Unassembled WGS sequence"/>
</dbReference>
<name>A0A444L6A3_METS7</name>
<accession>A0A444L6A3</accession>
<sequence>MRIAERAKAWWAFALAASAAPTSYLIAMPCGGACAGCPMGGGCFLAYPVLVALAIGAKSVRFGKGLLRRRP</sequence>
<evidence type="ECO:0000313" key="2">
    <source>
        <dbReference type="EMBL" id="RWX73086.1"/>
    </source>
</evidence>
<protein>
    <submittedName>
        <fullName evidence="2">Uncharacterized protein</fullName>
    </submittedName>
</protein>
<evidence type="ECO:0000313" key="3">
    <source>
        <dbReference type="Proteomes" id="UP000288215"/>
    </source>
</evidence>
<dbReference type="AlphaFoldDB" id="A0A444L6A3"/>
<comment type="caution">
    <text evidence="2">The sequence shown here is derived from an EMBL/GenBank/DDBJ whole genome shotgun (WGS) entry which is preliminary data.</text>
</comment>
<reference evidence="2 3" key="1">
    <citation type="submission" date="2018-12" db="EMBL/GenBank/DDBJ databases">
        <title>The complete genome of the methanogenic archaea of the candidate phylum Verstraetearchaeota, obtained from the metagenome of underground thermal water.</title>
        <authorList>
            <person name="Kadnikov V.V."/>
            <person name="Mardanov A.V."/>
            <person name="Beletsky A.V."/>
            <person name="Karnachuk O.V."/>
            <person name="Ravin N.V."/>
        </authorList>
    </citation>
    <scope>NUCLEOTIDE SEQUENCE [LARGE SCALE GENOMIC DNA]</scope>
    <source>
        <strain evidence="2">Ch88</strain>
    </source>
</reference>
<keyword evidence="1" id="KW-0812">Transmembrane</keyword>
<proteinExistence type="predicted"/>
<feature type="transmembrane region" description="Helical" evidence="1">
    <location>
        <begin position="44"/>
        <end position="63"/>
    </location>
</feature>
<keyword evidence="1" id="KW-1133">Transmembrane helix</keyword>
<keyword evidence="1" id="KW-0472">Membrane</keyword>
<organism evidence="2 3">
    <name type="scientific">Methanosuratincola subterraneus</name>
    <dbReference type="NCBI Taxonomy" id="2593994"/>
    <lineage>
        <taxon>Archaea</taxon>
        <taxon>Thermoproteota</taxon>
        <taxon>Methanosuratincolia</taxon>
        <taxon>Candidatus Methanomethylicales</taxon>
        <taxon>Candidatus Methanomethylicaceae</taxon>
        <taxon>Candidatus Methanosuratincola (ex Vanwonterghem et al. 2016)</taxon>
    </lineage>
</organism>